<keyword evidence="4" id="KW-1185">Reference proteome</keyword>
<dbReference type="AlphaFoldDB" id="A0AA86TUP6"/>
<evidence type="ECO:0000313" key="3">
    <source>
        <dbReference type="EMBL" id="CAL5992604.1"/>
    </source>
</evidence>
<organism evidence="2">
    <name type="scientific">Hexamita inflata</name>
    <dbReference type="NCBI Taxonomy" id="28002"/>
    <lineage>
        <taxon>Eukaryota</taxon>
        <taxon>Metamonada</taxon>
        <taxon>Diplomonadida</taxon>
        <taxon>Hexamitidae</taxon>
        <taxon>Hexamitinae</taxon>
        <taxon>Hexamita</taxon>
    </lineage>
</organism>
<comment type="caution">
    <text evidence="2">The sequence shown here is derived from an EMBL/GenBank/DDBJ whole genome shotgun (WGS) entry which is preliminary data.</text>
</comment>
<dbReference type="EMBL" id="CATOUU010000440">
    <property type="protein sequence ID" value="CAI9929545.1"/>
    <property type="molecule type" value="Genomic_DNA"/>
</dbReference>
<proteinExistence type="predicted"/>
<protein>
    <submittedName>
        <fullName evidence="3">Hypothetical_protein</fullName>
    </submittedName>
</protein>
<evidence type="ECO:0000313" key="4">
    <source>
        <dbReference type="Proteomes" id="UP001642409"/>
    </source>
</evidence>
<reference evidence="2" key="1">
    <citation type="submission" date="2023-06" db="EMBL/GenBank/DDBJ databases">
        <authorList>
            <person name="Kurt Z."/>
        </authorList>
    </citation>
    <scope>NUCLEOTIDE SEQUENCE</scope>
</reference>
<accession>A0AA86TUP6</accession>
<gene>
    <name evidence="3" type="ORF">HINF_LOCUS12659</name>
    <name evidence="2" type="ORF">HINF_LOCUS17190</name>
</gene>
<sequence>MAARKNEMTELLATSLIKTGCKCPPKHELVANPNILRKLLLENPTAIREATQISAASYDTLRQYVFRYMGKDPSTNITSEEKLLIKQIVLNNVKKNQANEKMSQVIVNYINELRKQNNVAPAEPYKIQMCVHQIKTKDPEIQDEAHKRGISMFTSRTQKVKDNVESGSKDSVPNQQEDLEKYLEQLL</sequence>
<evidence type="ECO:0000256" key="1">
    <source>
        <dbReference type="SAM" id="MobiDB-lite"/>
    </source>
</evidence>
<feature type="region of interest" description="Disordered" evidence="1">
    <location>
        <begin position="156"/>
        <end position="178"/>
    </location>
</feature>
<name>A0AA86TUP6_9EUKA</name>
<evidence type="ECO:0000313" key="2">
    <source>
        <dbReference type="EMBL" id="CAI9929545.1"/>
    </source>
</evidence>
<feature type="compositionally biased region" description="Basic and acidic residues" evidence="1">
    <location>
        <begin position="159"/>
        <end position="168"/>
    </location>
</feature>
<dbReference type="Proteomes" id="UP001642409">
    <property type="component" value="Unassembled WGS sequence"/>
</dbReference>
<dbReference type="EMBL" id="CAXDID020000029">
    <property type="protein sequence ID" value="CAL5992604.1"/>
    <property type="molecule type" value="Genomic_DNA"/>
</dbReference>
<reference evidence="3 4" key="2">
    <citation type="submission" date="2024-07" db="EMBL/GenBank/DDBJ databases">
        <authorList>
            <person name="Akdeniz Z."/>
        </authorList>
    </citation>
    <scope>NUCLEOTIDE SEQUENCE [LARGE SCALE GENOMIC DNA]</scope>
</reference>